<dbReference type="PANTHER" id="PTHR46411:SF2">
    <property type="entry name" value="AAA+ ATPASE DOMAIN-CONTAINING PROTEIN"/>
    <property type="match status" value="1"/>
</dbReference>
<sequence>MDGGMMRLIDEAHWKQPPEPASSPEFALVTSNNGGKEQLSIKSPFLLSLFENIIKTNGIMGMTKGSKAISFPEPYVPLYWCYNQIIQSGSDAENLSQQDTKDLQSLRYWYEKWAFVAHNQLRDTIHSGFVTFVDLWALFGRGETLYGLDRFDQVELGKVMDVNYLHNQASHGATPDGRMPMGSVPLYNSFVIKLWFQDWDPSRQVLVKKLSQKLITPFDGSRRIIDLGVYPLRFFGGGDQTKIETLHRTLERRGRRWKELVGPSAQHLYHEGPAEVMRTEMGGFSATNALNDKHVWPSIIERTRCRTANQTWSQLAARVVVDPFSYIETFRDHGRMPPPPGFETAQEVPEEQSPANEFSSLQARLCPSTLQCCVPRTATWYTVTVDNLQPITYKKEAMDALVIPRDTKDMLIGLIEEHQRNESQGAITDFIANKGEV</sequence>
<organism evidence="2 3">
    <name type="scientific">Diaporthe australafricana</name>
    <dbReference type="NCBI Taxonomy" id="127596"/>
    <lineage>
        <taxon>Eukaryota</taxon>
        <taxon>Fungi</taxon>
        <taxon>Dikarya</taxon>
        <taxon>Ascomycota</taxon>
        <taxon>Pezizomycotina</taxon>
        <taxon>Sordariomycetes</taxon>
        <taxon>Sordariomycetidae</taxon>
        <taxon>Diaporthales</taxon>
        <taxon>Diaporthaceae</taxon>
        <taxon>Diaporthe</taxon>
    </lineage>
</organism>
<feature type="domain" description="DUF7025" evidence="1">
    <location>
        <begin position="121"/>
        <end position="234"/>
    </location>
</feature>
<dbReference type="PANTHER" id="PTHR46411">
    <property type="entry name" value="FAMILY ATPASE, PUTATIVE-RELATED"/>
    <property type="match status" value="1"/>
</dbReference>
<evidence type="ECO:0000313" key="3">
    <source>
        <dbReference type="Proteomes" id="UP001583177"/>
    </source>
</evidence>
<comment type="caution">
    <text evidence="2">The sequence shown here is derived from an EMBL/GenBank/DDBJ whole genome shotgun (WGS) entry which is preliminary data.</text>
</comment>
<keyword evidence="3" id="KW-1185">Reference proteome</keyword>
<gene>
    <name evidence="2" type="ORF">Daus18300_002317</name>
</gene>
<dbReference type="Proteomes" id="UP001583177">
    <property type="component" value="Unassembled WGS sequence"/>
</dbReference>
<dbReference type="Pfam" id="PF22942">
    <property type="entry name" value="DUF7025"/>
    <property type="match status" value="1"/>
</dbReference>
<dbReference type="InterPro" id="IPR054289">
    <property type="entry name" value="DUF7025"/>
</dbReference>
<dbReference type="EMBL" id="JAWRVE010000013">
    <property type="protein sequence ID" value="KAL1877963.1"/>
    <property type="molecule type" value="Genomic_DNA"/>
</dbReference>
<evidence type="ECO:0000313" key="2">
    <source>
        <dbReference type="EMBL" id="KAL1877963.1"/>
    </source>
</evidence>
<accession>A0ABR3XQT2</accession>
<reference evidence="2 3" key="1">
    <citation type="journal article" date="2024" name="IMA Fungus">
        <title>IMA Genome - F19 : A genome assembly and annotation guide to empower mycologists, including annotated draft genome sequences of Ceratocystis pirilliformis, Diaporthe australafricana, Fusarium ophioides, Paecilomyces lecythidis, and Sporothrix stenoceras.</title>
        <authorList>
            <person name="Aylward J."/>
            <person name="Wilson A.M."/>
            <person name="Visagie C.M."/>
            <person name="Spraker J."/>
            <person name="Barnes I."/>
            <person name="Buitendag C."/>
            <person name="Ceriani C."/>
            <person name="Del Mar Angel L."/>
            <person name="du Plessis D."/>
            <person name="Fuchs T."/>
            <person name="Gasser K."/>
            <person name="Kramer D."/>
            <person name="Li W."/>
            <person name="Munsamy K."/>
            <person name="Piso A."/>
            <person name="Price J.L."/>
            <person name="Sonnekus B."/>
            <person name="Thomas C."/>
            <person name="van der Nest A."/>
            <person name="van Dijk A."/>
            <person name="van Heerden A."/>
            <person name="van Vuuren N."/>
            <person name="Yilmaz N."/>
            <person name="Duong T.A."/>
            <person name="van der Merwe N.A."/>
            <person name="Wingfield M.J."/>
            <person name="Wingfield B.D."/>
        </authorList>
    </citation>
    <scope>NUCLEOTIDE SEQUENCE [LARGE SCALE GENOMIC DNA]</scope>
    <source>
        <strain evidence="2 3">CMW 18300</strain>
    </source>
</reference>
<evidence type="ECO:0000259" key="1">
    <source>
        <dbReference type="Pfam" id="PF22942"/>
    </source>
</evidence>
<name>A0ABR3XQT2_9PEZI</name>
<protein>
    <recommendedName>
        <fullName evidence="1">DUF7025 domain-containing protein</fullName>
    </recommendedName>
</protein>
<proteinExistence type="predicted"/>